<reference evidence="1 2" key="2">
    <citation type="submission" date="2018-03" db="EMBL/GenBank/DDBJ databases">
        <authorList>
            <person name="Keele B.F."/>
        </authorList>
    </citation>
    <scope>NUCLEOTIDE SEQUENCE [LARGE SCALE GENOMIC DNA]</scope>
    <source>
        <strain evidence="1 2">D13</strain>
    </source>
</reference>
<dbReference type="KEGG" id="xba:C7S18_05080"/>
<dbReference type="Proteomes" id="UP000241074">
    <property type="component" value="Chromosome"/>
</dbReference>
<organism evidence="1 2">
    <name type="scientific">Ahniella affigens</name>
    <dbReference type="NCBI Taxonomy" id="2021234"/>
    <lineage>
        <taxon>Bacteria</taxon>
        <taxon>Pseudomonadati</taxon>
        <taxon>Pseudomonadota</taxon>
        <taxon>Gammaproteobacteria</taxon>
        <taxon>Lysobacterales</taxon>
        <taxon>Rhodanobacteraceae</taxon>
        <taxon>Ahniella</taxon>
    </lineage>
</organism>
<proteinExistence type="predicted"/>
<evidence type="ECO:0000313" key="2">
    <source>
        <dbReference type="Proteomes" id="UP000241074"/>
    </source>
</evidence>
<dbReference type="EMBL" id="CP027860">
    <property type="protein sequence ID" value="AVP96612.1"/>
    <property type="molecule type" value="Genomic_DNA"/>
</dbReference>
<dbReference type="OrthoDB" id="5948217at2"/>
<dbReference type="RefSeq" id="WP_106890540.1">
    <property type="nucleotide sequence ID" value="NZ_CP027860.1"/>
</dbReference>
<evidence type="ECO:0000313" key="1">
    <source>
        <dbReference type="EMBL" id="AVP96612.1"/>
    </source>
</evidence>
<accession>A0A2P1PP50</accession>
<keyword evidence="2" id="KW-1185">Reference proteome</keyword>
<dbReference type="AlphaFoldDB" id="A0A2P1PP50"/>
<sequence length="160" mass="17774">MRAFREPMVWLVTVIPVLTIVGGIVTMRLASANGPLASAPETVSRSGQMQLSDLGPDERAMTLNLHAVLEQKSPGRWVFTDWPNINSQAATLMIVHPNEQERDMTISLADSDHVIDLVPDALPWALCEFRLQDEQAGWRLVGTLDPATQQVHLRSKLSRL</sequence>
<gene>
    <name evidence="1" type="ORF">C7S18_05080</name>
</gene>
<reference evidence="1 2" key="1">
    <citation type="submission" date="2018-03" db="EMBL/GenBank/DDBJ databases">
        <title>Ahniella affigens gen. nov., sp. nov., a gammaproteobacterium isolated from sandy soil near a stream.</title>
        <authorList>
            <person name="Ko Y."/>
            <person name="Kim J.-H."/>
        </authorList>
    </citation>
    <scope>NUCLEOTIDE SEQUENCE [LARGE SCALE GENOMIC DNA]</scope>
    <source>
        <strain evidence="1 2">D13</strain>
    </source>
</reference>
<protein>
    <recommendedName>
        <fullName evidence="3">Nitrogen fixation protein FixH</fullName>
    </recommendedName>
</protein>
<evidence type="ECO:0008006" key="3">
    <source>
        <dbReference type="Google" id="ProtNLM"/>
    </source>
</evidence>
<name>A0A2P1PP50_9GAMM</name>